<dbReference type="InterPro" id="IPR050289">
    <property type="entry name" value="TorD/DmsD_chaperones"/>
</dbReference>
<evidence type="ECO:0000313" key="3">
    <source>
        <dbReference type="Proteomes" id="UP000279446"/>
    </source>
</evidence>
<evidence type="ECO:0008006" key="4">
    <source>
        <dbReference type="Google" id="ProtNLM"/>
    </source>
</evidence>
<dbReference type="Pfam" id="PF02613">
    <property type="entry name" value="Nitrate_red_del"/>
    <property type="match status" value="1"/>
</dbReference>
<dbReference type="RefSeq" id="WP_127194365.1">
    <property type="nucleotide sequence ID" value="NZ_RZNY01000027.1"/>
</dbReference>
<dbReference type="InterPro" id="IPR036411">
    <property type="entry name" value="TorD-like_sf"/>
</dbReference>
<organism evidence="2 3">
    <name type="scientific">Paenibacillus anaericanus</name>
    <dbReference type="NCBI Taxonomy" id="170367"/>
    <lineage>
        <taxon>Bacteria</taxon>
        <taxon>Bacillati</taxon>
        <taxon>Bacillota</taxon>
        <taxon>Bacilli</taxon>
        <taxon>Bacillales</taxon>
        <taxon>Paenibacillaceae</taxon>
        <taxon>Paenibacillus</taxon>
    </lineage>
</organism>
<dbReference type="Gene3D" id="1.10.3480.10">
    <property type="entry name" value="TorD-like"/>
    <property type="match status" value="1"/>
</dbReference>
<gene>
    <name evidence="2" type="ORF">EJP82_22785</name>
</gene>
<evidence type="ECO:0000313" key="2">
    <source>
        <dbReference type="EMBL" id="RUT41781.1"/>
    </source>
</evidence>
<proteinExistence type="predicted"/>
<dbReference type="AlphaFoldDB" id="A0A433Y1S3"/>
<keyword evidence="3" id="KW-1185">Reference proteome</keyword>
<sequence>MTMLIKNPVKVAAEEVRWLELRGWVYQLLMDFLSRPPRMSLIAQWRGVVELKNSIPATQGGTILKDYLASIAEEDFRKVCYAEAEEYERLFMGHNAKIATCEAAYRARAEGANAFDCISEIGTIYAQSGVAFNKLNGERDDHIALELEFMAVLAEGMLNKNNLRQSCLELVDTQIAFLESHLLKWTPQFSADLAGATTSPLYTGLSVLMREFLAEDLEQLQTWRENELLFGEVNTSSDDW</sequence>
<dbReference type="OrthoDB" id="9795302at2"/>
<dbReference type="SUPFAM" id="SSF89155">
    <property type="entry name" value="TorD-like"/>
    <property type="match status" value="1"/>
</dbReference>
<name>A0A433Y1S3_9BACL</name>
<dbReference type="Proteomes" id="UP000279446">
    <property type="component" value="Unassembled WGS sequence"/>
</dbReference>
<protein>
    <recommendedName>
        <fullName evidence="4">Molecular chaperone TorD</fullName>
    </recommendedName>
</protein>
<accession>A0A433Y1S3</accession>
<dbReference type="EMBL" id="RZNY01000027">
    <property type="protein sequence ID" value="RUT41781.1"/>
    <property type="molecule type" value="Genomic_DNA"/>
</dbReference>
<dbReference type="InterPro" id="IPR020945">
    <property type="entry name" value="DMSO/NO3_reduct_chaperone"/>
</dbReference>
<reference evidence="2 3" key="1">
    <citation type="submission" date="2018-12" db="EMBL/GenBank/DDBJ databases">
        <authorList>
            <person name="Sun L."/>
            <person name="Chen Z."/>
        </authorList>
    </citation>
    <scope>NUCLEOTIDE SEQUENCE [LARGE SCALE GENOMIC DNA]</scope>
    <source>
        <strain evidence="2 3">DSM 15890</strain>
    </source>
</reference>
<dbReference type="PANTHER" id="PTHR34227:SF1">
    <property type="entry name" value="DIMETHYL SULFOXIDE REDUCTASE CHAPERONE-RELATED"/>
    <property type="match status" value="1"/>
</dbReference>
<evidence type="ECO:0000256" key="1">
    <source>
        <dbReference type="ARBA" id="ARBA00023186"/>
    </source>
</evidence>
<dbReference type="PANTHER" id="PTHR34227">
    <property type="entry name" value="CHAPERONE PROTEIN YCDY"/>
    <property type="match status" value="1"/>
</dbReference>
<keyword evidence="1" id="KW-0143">Chaperone</keyword>
<comment type="caution">
    <text evidence="2">The sequence shown here is derived from an EMBL/GenBank/DDBJ whole genome shotgun (WGS) entry which is preliminary data.</text>
</comment>